<dbReference type="PANTHER" id="PTHR43695">
    <property type="entry name" value="PUTATIVE (AFU_ORTHOLOGUE AFUA_2G17250)-RELATED"/>
    <property type="match status" value="1"/>
</dbReference>
<dbReference type="CDD" id="cd01821">
    <property type="entry name" value="Rhamnogalacturan_acetylesterase_like"/>
    <property type="match status" value="1"/>
</dbReference>
<evidence type="ECO:0000313" key="5">
    <source>
        <dbReference type="Proteomes" id="UP000476055"/>
    </source>
</evidence>
<dbReference type="RefSeq" id="WP_154494991.1">
    <property type="nucleotide sequence ID" value="NZ_VUMU01000001.1"/>
</dbReference>
<evidence type="ECO:0000256" key="1">
    <source>
        <dbReference type="ARBA" id="ARBA00008668"/>
    </source>
</evidence>
<dbReference type="Gene3D" id="3.40.50.1110">
    <property type="entry name" value="SGNH hydrolase"/>
    <property type="match status" value="1"/>
</dbReference>
<organism evidence="4 5">
    <name type="scientific">Waltera intestinalis</name>
    <dbReference type="NCBI Taxonomy" id="2606635"/>
    <lineage>
        <taxon>Bacteria</taxon>
        <taxon>Bacillati</taxon>
        <taxon>Bacillota</taxon>
        <taxon>Clostridia</taxon>
        <taxon>Lachnospirales</taxon>
        <taxon>Lachnospiraceae</taxon>
        <taxon>Waltera</taxon>
    </lineage>
</organism>
<proteinExistence type="inferred from homology"/>
<evidence type="ECO:0000259" key="3">
    <source>
        <dbReference type="Pfam" id="PF13472"/>
    </source>
</evidence>
<keyword evidence="5" id="KW-1185">Reference proteome</keyword>
<dbReference type="InterPro" id="IPR036514">
    <property type="entry name" value="SGNH_hydro_sf"/>
</dbReference>
<name>A0A6L5YFX5_9FIRM</name>
<dbReference type="EMBL" id="VUMU01000001">
    <property type="protein sequence ID" value="MST56960.1"/>
    <property type="molecule type" value="Genomic_DNA"/>
</dbReference>
<protein>
    <submittedName>
        <fullName evidence="4">Rhamnogalacturonan acetylesterase</fullName>
    </submittedName>
</protein>
<keyword evidence="2" id="KW-0378">Hydrolase</keyword>
<sequence>MFRRNFLFGKDGGTANLIDVGSDDLYQPGKGYGFVTEKNRREQEGLQIRELNSSFEPMYWYQNENLTFLREDENGCYLDSAEEVAALEAQAGEKMPGSPRRIPLLFKVDVPRQGNYRVTLTIRSEEEMGEVLIFTGRRRLAFHGCVQAGEFTYTMAVNVCDIVPVGHSHIFADKTVDIAVLADRPRISALTVEEMNCPTVYLAGDSTVTDQPGDYPYYPGTCYCGWGQMLPAYLDARLPVSNHSHSGLTTDTFRKEGHYAVIEQYSRPGDYVFYQFGHNDQKLPKLQAKDGYQANLHRYIKENQARGVYPVLVTPIARNTWRLRDQTYLDLLEEFADVCLELGAQYNIPVLDLHAHSKEYVLEKGLQDAKPIFFPGDYTHTNDFGAYKMAGYVAEEIREKCSGYSERAYAYLAECVTKGFGAWEPVGQIKVPKKPEIYKDIPDPAGDQVLLSEAEQLERVVRLCLKEELL</sequence>
<comment type="similarity">
    <text evidence="1">Belongs to the 'GDSL' lipolytic enzyme family.</text>
</comment>
<accession>A0A6L5YFX5</accession>
<feature type="domain" description="SGNH hydrolase-type esterase" evidence="3">
    <location>
        <begin position="204"/>
        <end position="359"/>
    </location>
</feature>
<evidence type="ECO:0000313" key="4">
    <source>
        <dbReference type="EMBL" id="MST56960.1"/>
    </source>
</evidence>
<dbReference type="InterPro" id="IPR013830">
    <property type="entry name" value="SGNH_hydro"/>
</dbReference>
<reference evidence="4 5" key="1">
    <citation type="submission" date="2019-08" db="EMBL/GenBank/DDBJ databases">
        <title>In-depth cultivation of the pig gut microbiome towards novel bacterial diversity and tailored functional studies.</title>
        <authorList>
            <person name="Wylensek D."/>
            <person name="Hitch T.C.A."/>
            <person name="Clavel T."/>
        </authorList>
    </citation>
    <scope>NUCLEOTIDE SEQUENCE [LARGE SCALE GENOMIC DNA]</scope>
    <source>
        <strain evidence="4 5">WCA3-601-WT-6H</strain>
    </source>
</reference>
<dbReference type="AlphaFoldDB" id="A0A6L5YFX5"/>
<gene>
    <name evidence="4" type="ORF">FYJ59_01645</name>
</gene>
<evidence type="ECO:0000256" key="2">
    <source>
        <dbReference type="ARBA" id="ARBA00022801"/>
    </source>
</evidence>
<dbReference type="Pfam" id="PF13472">
    <property type="entry name" value="Lipase_GDSL_2"/>
    <property type="match status" value="1"/>
</dbReference>
<dbReference type="SUPFAM" id="SSF52266">
    <property type="entry name" value="SGNH hydrolase"/>
    <property type="match status" value="1"/>
</dbReference>
<dbReference type="Proteomes" id="UP000476055">
    <property type="component" value="Unassembled WGS sequence"/>
</dbReference>
<dbReference type="PANTHER" id="PTHR43695:SF1">
    <property type="entry name" value="RHAMNOGALACTURONAN ACETYLESTERASE"/>
    <property type="match status" value="1"/>
</dbReference>
<dbReference type="GO" id="GO:0016787">
    <property type="term" value="F:hydrolase activity"/>
    <property type="evidence" value="ECO:0007669"/>
    <property type="project" value="UniProtKB-KW"/>
</dbReference>
<comment type="caution">
    <text evidence="4">The sequence shown here is derived from an EMBL/GenBank/DDBJ whole genome shotgun (WGS) entry which is preliminary data.</text>
</comment>
<dbReference type="Gene3D" id="2.60.120.430">
    <property type="entry name" value="Galactose-binding lectin"/>
    <property type="match status" value="1"/>
</dbReference>
<dbReference type="InterPro" id="IPR037459">
    <property type="entry name" value="RhgT-like"/>
</dbReference>